<evidence type="ECO:0000256" key="8">
    <source>
        <dbReference type="SAM" id="Phobius"/>
    </source>
</evidence>
<comment type="subcellular location">
    <subcellularLocation>
        <location evidence="1">Cell membrane</location>
        <topology evidence="1">Multi-pass membrane protein</topology>
    </subcellularLocation>
</comment>
<organism evidence="11 12">
    <name type="scientific">Paenibacillus mucilaginosus (strain KNP414)</name>
    <dbReference type="NCBI Taxonomy" id="1036673"/>
    <lineage>
        <taxon>Bacteria</taxon>
        <taxon>Bacillati</taxon>
        <taxon>Bacillota</taxon>
        <taxon>Bacilli</taxon>
        <taxon>Bacillales</taxon>
        <taxon>Paenibacillaceae</taxon>
        <taxon>Paenibacillus</taxon>
    </lineage>
</organism>
<evidence type="ECO:0000256" key="5">
    <source>
        <dbReference type="ARBA" id="ARBA00022840"/>
    </source>
</evidence>
<dbReference type="PANTHER" id="PTHR43394">
    <property type="entry name" value="ATP-DEPENDENT PERMEASE MDL1, MITOCHONDRIAL"/>
    <property type="match status" value="1"/>
</dbReference>
<dbReference type="CDD" id="cd18544">
    <property type="entry name" value="ABC_6TM_TmrA_like"/>
    <property type="match status" value="1"/>
</dbReference>
<dbReference type="InterPro" id="IPR039421">
    <property type="entry name" value="Type_1_exporter"/>
</dbReference>
<dbReference type="InterPro" id="IPR027417">
    <property type="entry name" value="P-loop_NTPase"/>
</dbReference>
<sequence>MNIHTEAPEGSKMKDSQLLLKLLSYAKPYWRMILLCISLAFLIVVADLVRPYILKVAIDGHINGLGHPMLSAPAGQQAAAELEKYGRVTEWNGREYVRLAPEEAAADRATAAAAGAQPAQIVSAGGRPWLIDGWLPAETGEDEPAVTVRGEGSLAVLSAGGREFPARQLDEAAVGAFRAQDYRGFLELGAVFLAAVLGSALLGYLQSNLLQYTGQTIIFNIRQQLFHHLSRMSMSYFDRNPVGRLVVRVTQDTESLNQLYSQVVVNLVKDIIVLIGIIIVMLQLSVKLALLSFAVLPFLAALTFWYRSVIRQAQRHSRVILSRLNSFLAENLSGIRITQLFIREERQWEQFDRLNTDYYRAGMRGTVINSIFQPAIGFLGNLAIALLLWYGGASVIEGGITFGIVYAFTHYVRQFFQPLLSLAEKYNQIQTAMVGAERIFETLGEKPAIVDAAQPCKLPAEIRGEIRFENVWFAYSGEDWVLKDVSFTIHPGQTIAFVGATGAGKSSIIQLVGRFYDIQKGSIKLDGVDIRQIPLDDLRRYISIVQQDVFLFTGDIASNIRLNNTEITDEEIRQASRMVHMDDFVRSLPDGYGTLLGERGINLSLGQRQLLSFARAIAFRPQILILDEATSNIDTETELIVQDALHNISEGRTTMIVAHRLSTIQHADQIIVMHKGRVRETGNHYQLLAQRGYYYRLYELQYKEQKPVPKAR</sequence>
<dbReference type="SUPFAM" id="SSF90123">
    <property type="entry name" value="ABC transporter transmembrane region"/>
    <property type="match status" value="1"/>
</dbReference>
<feature type="transmembrane region" description="Helical" evidence="8">
    <location>
        <begin position="288"/>
        <end position="306"/>
    </location>
</feature>
<dbReference type="Gene3D" id="1.20.1560.10">
    <property type="entry name" value="ABC transporter type 1, transmembrane domain"/>
    <property type="match status" value="2"/>
</dbReference>
<evidence type="ECO:0000313" key="12">
    <source>
        <dbReference type="Proteomes" id="UP000006620"/>
    </source>
</evidence>
<dbReference type="GO" id="GO:0005524">
    <property type="term" value="F:ATP binding"/>
    <property type="evidence" value="ECO:0007669"/>
    <property type="project" value="UniProtKB-KW"/>
</dbReference>
<dbReference type="Gene3D" id="3.40.50.300">
    <property type="entry name" value="P-loop containing nucleotide triphosphate hydrolases"/>
    <property type="match status" value="1"/>
</dbReference>
<gene>
    <name evidence="11" type="ordered locus">KNP414_03653</name>
</gene>
<keyword evidence="7 8" id="KW-0472">Membrane</keyword>
<keyword evidence="2" id="KW-0813">Transport</keyword>
<dbReference type="EMBL" id="CP002869">
    <property type="protein sequence ID" value="AEI42197.1"/>
    <property type="molecule type" value="Genomic_DNA"/>
</dbReference>
<dbReference type="AlphaFoldDB" id="F8FFG9"/>
<keyword evidence="4" id="KW-0547">Nucleotide-binding</keyword>
<dbReference type="InterPro" id="IPR003439">
    <property type="entry name" value="ABC_transporter-like_ATP-bd"/>
</dbReference>
<reference evidence="12" key="1">
    <citation type="submission" date="2011-06" db="EMBL/GenBank/DDBJ databases">
        <title>Complete genome sequence of Paenibacillus mucilaginosus KNP414.</title>
        <authorList>
            <person name="Wang J."/>
            <person name="Hu S."/>
            <person name="Hu X."/>
            <person name="Zhang B."/>
            <person name="Dong D."/>
            <person name="Zhang S."/>
            <person name="Zhao K."/>
            <person name="Wu D."/>
        </authorList>
    </citation>
    <scope>NUCLEOTIDE SEQUENCE [LARGE SCALE GENOMIC DNA]</scope>
    <source>
        <strain evidence="12">KNP414</strain>
    </source>
</reference>
<evidence type="ECO:0000256" key="2">
    <source>
        <dbReference type="ARBA" id="ARBA00022448"/>
    </source>
</evidence>
<dbReference type="Pfam" id="PF00005">
    <property type="entry name" value="ABC_tran"/>
    <property type="match status" value="1"/>
</dbReference>
<dbReference type="PANTHER" id="PTHR43394:SF1">
    <property type="entry name" value="ATP-BINDING CASSETTE SUB-FAMILY B MEMBER 10, MITOCHONDRIAL"/>
    <property type="match status" value="1"/>
</dbReference>
<evidence type="ECO:0000256" key="1">
    <source>
        <dbReference type="ARBA" id="ARBA00004651"/>
    </source>
</evidence>
<dbReference type="PATRIC" id="fig|1036673.3.peg.3351"/>
<accession>F8FFG9</accession>
<dbReference type="GO" id="GO:0015421">
    <property type="term" value="F:ABC-type oligopeptide transporter activity"/>
    <property type="evidence" value="ECO:0007669"/>
    <property type="project" value="TreeGrafter"/>
</dbReference>
<reference evidence="11 12" key="2">
    <citation type="journal article" date="2013" name="Genome Announc.">
        <title>Genome Sequence of Growth-Improving Paenibacillus mucilaginosus Strain KNP414.</title>
        <authorList>
            <person name="Lu J.J."/>
            <person name="Wang J.F."/>
            <person name="Hu X.F."/>
        </authorList>
    </citation>
    <scope>NUCLEOTIDE SEQUENCE [LARGE SCALE GENOMIC DNA]</scope>
    <source>
        <strain evidence="11 12">KNP414</strain>
    </source>
</reference>
<evidence type="ECO:0000256" key="7">
    <source>
        <dbReference type="ARBA" id="ARBA00023136"/>
    </source>
</evidence>
<keyword evidence="3 8" id="KW-0812">Transmembrane</keyword>
<dbReference type="CDD" id="cd03254">
    <property type="entry name" value="ABCC_Glucan_exporter_like"/>
    <property type="match status" value="1"/>
</dbReference>
<protein>
    <submittedName>
        <fullName evidence="11">ABC transporter related protein</fullName>
    </submittedName>
</protein>
<feature type="transmembrane region" description="Helical" evidence="8">
    <location>
        <begin position="185"/>
        <end position="205"/>
    </location>
</feature>
<dbReference type="PROSITE" id="PS50929">
    <property type="entry name" value="ABC_TM1F"/>
    <property type="match status" value="1"/>
</dbReference>
<dbReference type="Proteomes" id="UP000006620">
    <property type="component" value="Chromosome"/>
</dbReference>
<dbReference type="SUPFAM" id="SSF52540">
    <property type="entry name" value="P-loop containing nucleoside triphosphate hydrolases"/>
    <property type="match status" value="1"/>
</dbReference>
<dbReference type="InterPro" id="IPR017871">
    <property type="entry name" value="ABC_transporter-like_CS"/>
</dbReference>
<dbReference type="FunFam" id="3.40.50.300:FF:000287">
    <property type="entry name" value="Multidrug ABC transporter ATP-binding protein"/>
    <property type="match status" value="1"/>
</dbReference>
<evidence type="ECO:0000259" key="9">
    <source>
        <dbReference type="PROSITE" id="PS50893"/>
    </source>
</evidence>
<keyword evidence="5" id="KW-0067">ATP-binding</keyword>
<evidence type="ECO:0000313" key="11">
    <source>
        <dbReference type="EMBL" id="AEI42197.1"/>
    </source>
</evidence>
<feature type="transmembrane region" description="Helical" evidence="8">
    <location>
        <begin position="29"/>
        <end position="49"/>
    </location>
</feature>
<dbReference type="InterPro" id="IPR011527">
    <property type="entry name" value="ABC1_TM_dom"/>
</dbReference>
<dbReference type="InterPro" id="IPR036640">
    <property type="entry name" value="ABC1_TM_sf"/>
</dbReference>
<evidence type="ECO:0000256" key="3">
    <source>
        <dbReference type="ARBA" id="ARBA00022692"/>
    </source>
</evidence>
<name>F8FFG9_PAEMK</name>
<dbReference type="SMART" id="SM00382">
    <property type="entry name" value="AAA"/>
    <property type="match status" value="1"/>
</dbReference>
<evidence type="ECO:0000256" key="6">
    <source>
        <dbReference type="ARBA" id="ARBA00022989"/>
    </source>
</evidence>
<dbReference type="InterPro" id="IPR003593">
    <property type="entry name" value="AAA+_ATPase"/>
</dbReference>
<dbReference type="GO" id="GO:0005886">
    <property type="term" value="C:plasma membrane"/>
    <property type="evidence" value="ECO:0007669"/>
    <property type="project" value="UniProtKB-SubCell"/>
</dbReference>
<evidence type="ECO:0000259" key="10">
    <source>
        <dbReference type="PROSITE" id="PS50929"/>
    </source>
</evidence>
<feature type="domain" description="ABC transmembrane type-1" evidence="10">
    <location>
        <begin position="34"/>
        <end position="431"/>
    </location>
</feature>
<dbReference type="RefSeq" id="WP_013917354.1">
    <property type="nucleotide sequence ID" value="NC_015690.1"/>
</dbReference>
<dbReference type="KEGG" id="pms:KNP414_03653"/>
<dbReference type="GO" id="GO:0016887">
    <property type="term" value="F:ATP hydrolysis activity"/>
    <property type="evidence" value="ECO:0007669"/>
    <property type="project" value="InterPro"/>
</dbReference>
<dbReference type="HOGENOM" id="CLU_000604_84_3_9"/>
<evidence type="ECO:0000256" key="4">
    <source>
        <dbReference type="ARBA" id="ARBA00022741"/>
    </source>
</evidence>
<dbReference type="PROSITE" id="PS50893">
    <property type="entry name" value="ABC_TRANSPORTER_2"/>
    <property type="match status" value="1"/>
</dbReference>
<proteinExistence type="predicted"/>
<feature type="domain" description="ABC transporter" evidence="9">
    <location>
        <begin position="466"/>
        <end position="700"/>
    </location>
</feature>
<dbReference type="Pfam" id="PF00664">
    <property type="entry name" value="ABC_membrane"/>
    <property type="match status" value="1"/>
</dbReference>
<keyword evidence="6 8" id="KW-1133">Transmembrane helix</keyword>
<dbReference type="PROSITE" id="PS00211">
    <property type="entry name" value="ABC_TRANSPORTER_1"/>
    <property type="match status" value="1"/>
</dbReference>